<sequence length="112" mass="12232">MQVKTGSTRRSLTNISVSGGFWPRAEGFSTPIAQSSRPPVRPFGRLRPPSSQQYNPQPCCASRAQHVFEAGSVQLRNHTDQYGCIAWPTSIAARICFVPVDKRVLVGAMVAC</sequence>
<evidence type="ECO:0000313" key="3">
    <source>
        <dbReference type="Proteomes" id="UP000315783"/>
    </source>
</evidence>
<organism evidence="2 3">
    <name type="scientific">Cordyceps javanica</name>
    <dbReference type="NCBI Taxonomy" id="43265"/>
    <lineage>
        <taxon>Eukaryota</taxon>
        <taxon>Fungi</taxon>
        <taxon>Dikarya</taxon>
        <taxon>Ascomycota</taxon>
        <taxon>Pezizomycotina</taxon>
        <taxon>Sordariomycetes</taxon>
        <taxon>Hypocreomycetidae</taxon>
        <taxon>Hypocreales</taxon>
        <taxon>Cordycipitaceae</taxon>
        <taxon>Cordyceps</taxon>
    </lineage>
</organism>
<feature type="region of interest" description="Disordered" evidence="1">
    <location>
        <begin position="28"/>
        <end position="56"/>
    </location>
</feature>
<reference evidence="2 3" key="1">
    <citation type="journal article" date="2019" name="Appl. Microbiol. Biotechnol.">
        <title>Genome sequence of Isaria javanica and comparative genome analysis insights into family S53 peptidase evolution in fungal entomopathogens.</title>
        <authorList>
            <person name="Lin R."/>
            <person name="Zhang X."/>
            <person name="Xin B."/>
            <person name="Zou M."/>
            <person name="Gao Y."/>
            <person name="Qin F."/>
            <person name="Hu Q."/>
            <person name="Xie B."/>
            <person name="Cheng X."/>
        </authorList>
    </citation>
    <scope>NUCLEOTIDE SEQUENCE [LARGE SCALE GENOMIC DNA]</scope>
    <source>
        <strain evidence="2 3">IJ1G</strain>
    </source>
</reference>
<proteinExistence type="predicted"/>
<comment type="caution">
    <text evidence="2">The sequence shown here is derived from an EMBL/GenBank/DDBJ whole genome shotgun (WGS) entry which is preliminary data.</text>
</comment>
<dbReference type="AlphaFoldDB" id="A0A545URH0"/>
<accession>A0A545URH0</accession>
<gene>
    <name evidence="2" type="ORF">IF1G_09134</name>
</gene>
<dbReference type="EMBL" id="SPUK01000016">
    <property type="protein sequence ID" value="TQV92062.1"/>
    <property type="molecule type" value="Genomic_DNA"/>
</dbReference>
<name>A0A545URH0_9HYPO</name>
<protein>
    <submittedName>
        <fullName evidence="2">Uncharacterized protein</fullName>
    </submittedName>
</protein>
<keyword evidence="3" id="KW-1185">Reference proteome</keyword>
<evidence type="ECO:0000256" key="1">
    <source>
        <dbReference type="SAM" id="MobiDB-lite"/>
    </source>
</evidence>
<dbReference type="Proteomes" id="UP000315783">
    <property type="component" value="Unassembled WGS sequence"/>
</dbReference>
<evidence type="ECO:0000313" key="2">
    <source>
        <dbReference type="EMBL" id="TQV92062.1"/>
    </source>
</evidence>